<sequence>MPIRGVIFDYGMVLSTAQDPAAHTRLREITGLERAAFEEHYWRHRHQYDLGNLNGVAYWRKIASDAGLSFTAEQLEELVENDVLMWASLNEEMLAWAAALQDRGMRTAILSNMGEELLRYMRQEFAWLKHFTHHTWSCELQIAKPDPAIYTWTCEKMSVAPDEALFIDDKPENVKAAAEVGLHAIQFRNVAQLRHELETRDLLAGWPLPGDPPEPTDGQERVTADGLPGTDSCSTISTSKP</sequence>
<name>C1FA39_ACIC5</name>
<reference evidence="2 3" key="1">
    <citation type="journal article" date="2009" name="Appl. Environ. Microbiol.">
        <title>Three genomes from the phylum Acidobacteria provide insight into the lifestyles of these microorganisms in soils.</title>
        <authorList>
            <person name="Ward N.L."/>
            <person name="Challacombe J.F."/>
            <person name="Janssen P.H."/>
            <person name="Henrissat B."/>
            <person name="Coutinho P.M."/>
            <person name="Wu M."/>
            <person name="Xie G."/>
            <person name="Haft D.H."/>
            <person name="Sait M."/>
            <person name="Badger J."/>
            <person name="Barabote R.D."/>
            <person name="Bradley B."/>
            <person name="Brettin T.S."/>
            <person name="Brinkac L.M."/>
            <person name="Bruce D."/>
            <person name="Creasy T."/>
            <person name="Daugherty S.C."/>
            <person name="Davidsen T.M."/>
            <person name="DeBoy R.T."/>
            <person name="Detter J.C."/>
            <person name="Dodson R.J."/>
            <person name="Durkin A.S."/>
            <person name="Ganapathy A."/>
            <person name="Gwinn-Giglio M."/>
            <person name="Han C.S."/>
            <person name="Khouri H."/>
            <person name="Kiss H."/>
            <person name="Kothari S.P."/>
            <person name="Madupu R."/>
            <person name="Nelson K.E."/>
            <person name="Nelson W.C."/>
            <person name="Paulsen I."/>
            <person name="Penn K."/>
            <person name="Ren Q."/>
            <person name="Rosovitz M.J."/>
            <person name="Selengut J.D."/>
            <person name="Shrivastava S."/>
            <person name="Sullivan S.A."/>
            <person name="Tapia R."/>
            <person name="Thompson L.S."/>
            <person name="Watkins K.L."/>
            <person name="Yang Q."/>
            <person name="Yu C."/>
            <person name="Zafar N."/>
            <person name="Zhou L."/>
            <person name="Kuske C.R."/>
        </authorList>
    </citation>
    <scope>NUCLEOTIDE SEQUENCE [LARGE SCALE GENOMIC DNA]</scope>
    <source>
        <strain evidence="3">ATCC 51196 / DSM 11244 / BCRC 80197 / JCM 7670 / NBRC 15755 / NCIMB 13165 / 161</strain>
    </source>
</reference>
<feature type="compositionally biased region" description="Polar residues" evidence="1">
    <location>
        <begin position="231"/>
        <end position="241"/>
    </location>
</feature>
<dbReference type="RefSeq" id="WP_012680815.1">
    <property type="nucleotide sequence ID" value="NC_012483.1"/>
</dbReference>
<dbReference type="CDD" id="cd02603">
    <property type="entry name" value="HAD_sEH-N_like"/>
    <property type="match status" value="1"/>
</dbReference>
<evidence type="ECO:0000313" key="2">
    <source>
        <dbReference type="EMBL" id="ACO32348.1"/>
    </source>
</evidence>
<dbReference type="Proteomes" id="UP000002207">
    <property type="component" value="Chromosome"/>
</dbReference>
<dbReference type="InterPro" id="IPR006439">
    <property type="entry name" value="HAD-SF_hydro_IA"/>
</dbReference>
<dbReference type="PANTHER" id="PTHR43611:SF3">
    <property type="entry name" value="FLAVIN MONONUCLEOTIDE HYDROLASE 1, CHLOROPLATIC"/>
    <property type="match status" value="1"/>
</dbReference>
<protein>
    <submittedName>
        <fullName evidence="2">HAD-superfamily hydrolase, subfamily IA, variant 3</fullName>
    </submittedName>
</protein>
<dbReference type="STRING" id="240015.ACP_0419"/>
<accession>C1FA39</accession>
<dbReference type="HOGENOM" id="CLU_045011_9_3_0"/>
<dbReference type="InParanoid" id="C1FA39"/>
<keyword evidence="2" id="KW-0378">Hydrolase</keyword>
<dbReference type="OrthoDB" id="9797415at2"/>
<dbReference type="InterPro" id="IPR023198">
    <property type="entry name" value="PGP-like_dom2"/>
</dbReference>
<dbReference type="Gene3D" id="3.40.50.1000">
    <property type="entry name" value="HAD superfamily/HAD-like"/>
    <property type="match status" value="1"/>
</dbReference>
<dbReference type="PANTHER" id="PTHR43611">
    <property type="entry name" value="ALPHA-D-GLUCOSE 1-PHOSPHATE PHOSPHATASE"/>
    <property type="match status" value="1"/>
</dbReference>
<dbReference type="KEGG" id="aca:ACP_0419"/>
<dbReference type="AlphaFoldDB" id="C1FA39"/>
<gene>
    <name evidence="2" type="ordered locus">ACP_0419</name>
</gene>
<organism evidence="2 3">
    <name type="scientific">Acidobacterium capsulatum (strain ATCC 51196 / DSM 11244 / BCRC 80197 / JCM 7670 / NBRC 15755 / NCIMB 13165 / 161)</name>
    <dbReference type="NCBI Taxonomy" id="240015"/>
    <lineage>
        <taxon>Bacteria</taxon>
        <taxon>Pseudomonadati</taxon>
        <taxon>Acidobacteriota</taxon>
        <taxon>Terriglobia</taxon>
        <taxon>Terriglobales</taxon>
        <taxon>Acidobacteriaceae</taxon>
        <taxon>Acidobacterium</taxon>
    </lineage>
</organism>
<dbReference type="GO" id="GO:0016787">
    <property type="term" value="F:hydrolase activity"/>
    <property type="evidence" value="ECO:0007669"/>
    <property type="project" value="UniProtKB-KW"/>
</dbReference>
<dbReference type="Gene3D" id="1.10.150.240">
    <property type="entry name" value="Putative phosphatase, domain 2"/>
    <property type="match status" value="1"/>
</dbReference>
<feature type="region of interest" description="Disordered" evidence="1">
    <location>
        <begin position="204"/>
        <end position="241"/>
    </location>
</feature>
<evidence type="ECO:0000313" key="3">
    <source>
        <dbReference type="Proteomes" id="UP000002207"/>
    </source>
</evidence>
<dbReference type="EMBL" id="CP001472">
    <property type="protein sequence ID" value="ACO32348.1"/>
    <property type="molecule type" value="Genomic_DNA"/>
</dbReference>
<dbReference type="eggNOG" id="COG1011">
    <property type="taxonomic scope" value="Bacteria"/>
</dbReference>
<dbReference type="Pfam" id="PF00702">
    <property type="entry name" value="Hydrolase"/>
    <property type="match status" value="1"/>
</dbReference>
<dbReference type="NCBIfam" id="TIGR01509">
    <property type="entry name" value="HAD-SF-IA-v3"/>
    <property type="match status" value="1"/>
</dbReference>
<dbReference type="InterPro" id="IPR036412">
    <property type="entry name" value="HAD-like_sf"/>
</dbReference>
<dbReference type="InterPro" id="IPR023214">
    <property type="entry name" value="HAD_sf"/>
</dbReference>
<dbReference type="SUPFAM" id="SSF56784">
    <property type="entry name" value="HAD-like"/>
    <property type="match status" value="1"/>
</dbReference>
<keyword evidence="3" id="KW-1185">Reference proteome</keyword>
<evidence type="ECO:0000256" key="1">
    <source>
        <dbReference type="SAM" id="MobiDB-lite"/>
    </source>
</evidence>
<dbReference type="PRINTS" id="PR00413">
    <property type="entry name" value="HADHALOGNASE"/>
</dbReference>
<proteinExistence type="predicted"/>